<accession>A0A2H0V9M4</accession>
<evidence type="ECO:0000313" key="5">
    <source>
        <dbReference type="Proteomes" id="UP000229972"/>
    </source>
</evidence>
<sequence length="286" mass="31080">MSKNLKVGFIGQGFIGKNYADDFVSRGYEVVRYALEAPYNSNREAIAECDVVFIAVPTPTTPAGFNFDILKDVIALVGAGKTVVIKSTILPGTCAQLQEQYPDRFVFHSPEFLTEKNAAYDAAHPTRNIVGYPIDNEEYHRRAEEVLAILPDSPLNMICSAKEAELVKYAANGFLFLKVVYANILYDLVAKEGGDWEKIRAGMAADPRIGTSHLNPVQASDAAGVVGRGAGGHCFIKDFAALVDYCTQSASDSLGAEFLASAAKKNVDLLRKSNKDIELLQSIYGK</sequence>
<dbReference type="InterPro" id="IPR013328">
    <property type="entry name" value="6PGD_dom2"/>
</dbReference>
<dbReference type="InterPro" id="IPR014026">
    <property type="entry name" value="UDP-Glc/GDP-Man_DH_dimer"/>
</dbReference>
<feature type="domain" description="UDP-glucose/GDP-mannose dehydrogenase N-terminal" evidence="3">
    <location>
        <begin position="42"/>
        <end position="138"/>
    </location>
</feature>
<dbReference type="GO" id="GO:0016616">
    <property type="term" value="F:oxidoreductase activity, acting on the CH-OH group of donors, NAD or NADP as acceptor"/>
    <property type="evidence" value="ECO:0007669"/>
    <property type="project" value="InterPro"/>
</dbReference>
<evidence type="ECO:0000259" key="2">
    <source>
        <dbReference type="Pfam" id="PF00984"/>
    </source>
</evidence>
<dbReference type="SUPFAM" id="SSF51735">
    <property type="entry name" value="NAD(P)-binding Rossmann-fold domains"/>
    <property type="match status" value="1"/>
</dbReference>
<dbReference type="Gene3D" id="3.40.50.720">
    <property type="entry name" value="NAD(P)-binding Rossmann-like Domain"/>
    <property type="match status" value="1"/>
</dbReference>
<dbReference type="InterPro" id="IPR001732">
    <property type="entry name" value="UDP-Glc/GDP-Man_DH_N"/>
</dbReference>
<name>A0A2H0V9M4_9BACT</name>
<dbReference type="GO" id="GO:0051287">
    <property type="term" value="F:NAD binding"/>
    <property type="evidence" value="ECO:0007669"/>
    <property type="project" value="InterPro"/>
</dbReference>
<comment type="caution">
    <text evidence="4">The sequence shown here is derived from an EMBL/GenBank/DDBJ whole genome shotgun (WGS) entry which is preliminary data.</text>
</comment>
<dbReference type="PANTHER" id="PTHR43750">
    <property type="entry name" value="UDP-GLUCOSE 6-DEHYDROGENASE TUAD"/>
    <property type="match status" value="1"/>
</dbReference>
<evidence type="ECO:0000256" key="1">
    <source>
        <dbReference type="ARBA" id="ARBA00006601"/>
    </source>
</evidence>
<dbReference type="InterPro" id="IPR036291">
    <property type="entry name" value="NAD(P)-bd_dom_sf"/>
</dbReference>
<evidence type="ECO:0000313" key="4">
    <source>
        <dbReference type="EMBL" id="PIR95804.1"/>
    </source>
</evidence>
<dbReference type="Pfam" id="PF00984">
    <property type="entry name" value="UDPG_MGDP_dh"/>
    <property type="match status" value="1"/>
</dbReference>
<comment type="similarity">
    <text evidence="1">Belongs to the UDP-glucose/GDP-mannose dehydrogenase family.</text>
</comment>
<proteinExistence type="inferred from homology"/>
<feature type="domain" description="UDP-glucose/GDP-mannose dehydrogenase dimerisation" evidence="2">
    <location>
        <begin position="162"/>
        <end position="266"/>
    </location>
</feature>
<dbReference type="SUPFAM" id="SSF48179">
    <property type="entry name" value="6-phosphogluconate dehydrogenase C-terminal domain-like"/>
    <property type="match status" value="1"/>
</dbReference>
<evidence type="ECO:0008006" key="6">
    <source>
        <dbReference type="Google" id="ProtNLM"/>
    </source>
</evidence>
<gene>
    <name evidence="4" type="ORF">COT93_00460</name>
</gene>
<evidence type="ECO:0000259" key="3">
    <source>
        <dbReference type="Pfam" id="PF03721"/>
    </source>
</evidence>
<reference evidence="5" key="1">
    <citation type="submission" date="2017-09" db="EMBL/GenBank/DDBJ databases">
        <title>Depth-based differentiation of microbial function through sediment-hosted aquifers and enrichment of novel symbionts in the deep terrestrial subsurface.</title>
        <authorList>
            <person name="Probst A.J."/>
            <person name="Ladd B."/>
            <person name="Jarett J.K."/>
            <person name="Geller-Mcgrath D.E."/>
            <person name="Sieber C.M.K."/>
            <person name="Emerson J.B."/>
            <person name="Anantharaman K."/>
            <person name="Thomas B.C."/>
            <person name="Malmstrom R."/>
            <person name="Stieglmeier M."/>
            <person name="Klingl A."/>
            <person name="Woyke T."/>
            <person name="Ryan C.M."/>
            <person name="Banfield J.F."/>
        </authorList>
    </citation>
    <scope>NUCLEOTIDE SEQUENCE [LARGE SCALE GENOMIC DNA]</scope>
</reference>
<dbReference type="InterPro" id="IPR008927">
    <property type="entry name" value="6-PGluconate_DH-like_C_sf"/>
</dbReference>
<dbReference type="AlphaFoldDB" id="A0A2H0V9M4"/>
<dbReference type="Gene3D" id="1.10.1040.10">
    <property type="entry name" value="N-(1-d-carboxylethyl)-l-norvaline Dehydrogenase, domain 2"/>
    <property type="match status" value="1"/>
</dbReference>
<dbReference type="Pfam" id="PF03721">
    <property type="entry name" value="UDPG_MGDP_dh_N"/>
    <property type="match status" value="1"/>
</dbReference>
<organism evidence="4 5">
    <name type="scientific">Candidatus Falkowbacteria bacterium CG10_big_fil_rev_8_21_14_0_10_37_18</name>
    <dbReference type="NCBI Taxonomy" id="1974562"/>
    <lineage>
        <taxon>Bacteria</taxon>
        <taxon>Candidatus Falkowiibacteriota</taxon>
    </lineage>
</organism>
<dbReference type="PANTHER" id="PTHR43750:SF3">
    <property type="entry name" value="UDP-GLUCOSE 6-DEHYDROGENASE TUAD"/>
    <property type="match status" value="1"/>
</dbReference>
<dbReference type="Proteomes" id="UP000229972">
    <property type="component" value="Unassembled WGS sequence"/>
</dbReference>
<dbReference type="EMBL" id="PFAL01000007">
    <property type="protein sequence ID" value="PIR95804.1"/>
    <property type="molecule type" value="Genomic_DNA"/>
</dbReference>
<protein>
    <recommendedName>
        <fullName evidence="6">UDP-glucose/GDP-mannose dehydrogenase family protein</fullName>
    </recommendedName>
</protein>